<name>A0A087DCF2_9BIFI</name>
<keyword evidence="1" id="KW-0812">Transmembrane</keyword>
<dbReference type="RefSeq" id="WP_033890414.1">
    <property type="nucleotide sequence ID" value="NZ_JDUT01000003.1"/>
</dbReference>
<dbReference type="STRING" id="1437607.BISA_1368"/>
<feature type="transmembrane region" description="Helical" evidence="1">
    <location>
        <begin position="6"/>
        <end position="24"/>
    </location>
</feature>
<dbReference type="EMBL" id="JGZN01000006">
    <property type="protein sequence ID" value="KFI93202.1"/>
    <property type="molecule type" value="Genomic_DNA"/>
</dbReference>
<dbReference type="AlphaFoldDB" id="A0A087DCF2"/>
<keyword evidence="1" id="KW-0472">Membrane</keyword>
<evidence type="ECO:0000256" key="1">
    <source>
        <dbReference type="SAM" id="Phobius"/>
    </source>
</evidence>
<protein>
    <submittedName>
        <fullName evidence="2">Uncharacterized protein</fullName>
    </submittedName>
</protein>
<sequence>MGVHPIAWGVIIWLLTMLIMFTILALRTHDRYELRFYLRCTAGSLTILIILIPIFLLEGFIPWPF</sequence>
<organism evidence="2 3">
    <name type="scientific">Bifidobacterium saguini DSM 23967</name>
    <dbReference type="NCBI Taxonomy" id="1437607"/>
    <lineage>
        <taxon>Bacteria</taxon>
        <taxon>Bacillati</taxon>
        <taxon>Actinomycetota</taxon>
        <taxon>Actinomycetes</taxon>
        <taxon>Bifidobacteriales</taxon>
        <taxon>Bifidobacteriaceae</taxon>
        <taxon>Bifidobacterium</taxon>
    </lineage>
</organism>
<keyword evidence="1" id="KW-1133">Transmembrane helix</keyword>
<proteinExistence type="predicted"/>
<evidence type="ECO:0000313" key="3">
    <source>
        <dbReference type="Proteomes" id="UP000029066"/>
    </source>
</evidence>
<dbReference type="Proteomes" id="UP000029066">
    <property type="component" value="Unassembled WGS sequence"/>
</dbReference>
<evidence type="ECO:0000313" key="2">
    <source>
        <dbReference type="EMBL" id="KFI93202.1"/>
    </source>
</evidence>
<comment type="caution">
    <text evidence="2">The sequence shown here is derived from an EMBL/GenBank/DDBJ whole genome shotgun (WGS) entry which is preliminary data.</text>
</comment>
<feature type="transmembrane region" description="Helical" evidence="1">
    <location>
        <begin position="36"/>
        <end position="57"/>
    </location>
</feature>
<accession>A0A087DCF2</accession>
<reference evidence="2 3" key="1">
    <citation type="submission" date="2014-03" db="EMBL/GenBank/DDBJ databases">
        <title>Genomics of Bifidobacteria.</title>
        <authorList>
            <person name="Ventura M."/>
            <person name="Milani C."/>
            <person name="Lugli G.A."/>
        </authorList>
    </citation>
    <scope>NUCLEOTIDE SEQUENCE [LARGE SCALE GENOMIC DNA]</scope>
    <source>
        <strain evidence="2 3">DSM 23967</strain>
    </source>
</reference>
<gene>
    <name evidence="2" type="ORF">BISA_1368</name>
</gene>